<keyword evidence="1" id="KW-0732">Signal</keyword>
<dbReference type="CDD" id="cd23992">
    <property type="entry name" value="PBP_GOBP"/>
    <property type="match status" value="1"/>
</dbReference>
<evidence type="ECO:0000313" key="3">
    <source>
        <dbReference type="Proteomes" id="UP000494106"/>
    </source>
</evidence>
<dbReference type="AlphaFoldDB" id="A0A8S0ZQE6"/>
<dbReference type="Gene3D" id="1.10.238.20">
    <property type="entry name" value="Pheromone/general odorant binding protein domain"/>
    <property type="match status" value="1"/>
</dbReference>
<dbReference type="SMART" id="SM00708">
    <property type="entry name" value="PhBP"/>
    <property type="match status" value="1"/>
</dbReference>
<keyword evidence="3" id="KW-1185">Reference proteome</keyword>
<comment type="caution">
    <text evidence="2">The sequence shown here is derived from an EMBL/GenBank/DDBJ whole genome shotgun (WGS) entry which is preliminary data.</text>
</comment>
<dbReference type="PROSITE" id="PS51257">
    <property type="entry name" value="PROKAR_LIPOPROTEIN"/>
    <property type="match status" value="1"/>
</dbReference>
<evidence type="ECO:0000313" key="2">
    <source>
        <dbReference type="EMBL" id="CAB3233926.1"/>
    </source>
</evidence>
<proteinExistence type="predicted"/>
<dbReference type="OrthoDB" id="7460238at2759"/>
<organism evidence="2 3">
    <name type="scientific">Arctia plantaginis</name>
    <name type="common">Wood tiger moth</name>
    <name type="synonym">Phalaena plantaginis</name>
    <dbReference type="NCBI Taxonomy" id="874455"/>
    <lineage>
        <taxon>Eukaryota</taxon>
        <taxon>Metazoa</taxon>
        <taxon>Ecdysozoa</taxon>
        <taxon>Arthropoda</taxon>
        <taxon>Hexapoda</taxon>
        <taxon>Insecta</taxon>
        <taxon>Pterygota</taxon>
        <taxon>Neoptera</taxon>
        <taxon>Endopterygota</taxon>
        <taxon>Lepidoptera</taxon>
        <taxon>Glossata</taxon>
        <taxon>Ditrysia</taxon>
        <taxon>Noctuoidea</taxon>
        <taxon>Erebidae</taxon>
        <taxon>Arctiinae</taxon>
        <taxon>Arctia</taxon>
    </lineage>
</organism>
<dbReference type="EMBL" id="CADEBC010000479">
    <property type="protein sequence ID" value="CAB3233926.1"/>
    <property type="molecule type" value="Genomic_DNA"/>
</dbReference>
<dbReference type="Pfam" id="PF01395">
    <property type="entry name" value="PBP_GOBP"/>
    <property type="match status" value="1"/>
</dbReference>
<gene>
    <name evidence="2" type="ORF">APLA_LOCUS5496</name>
</gene>
<dbReference type="GO" id="GO:0005549">
    <property type="term" value="F:odorant binding"/>
    <property type="evidence" value="ECO:0007669"/>
    <property type="project" value="InterPro"/>
</dbReference>
<name>A0A8S0ZQE6_ARCPL</name>
<dbReference type="InterPro" id="IPR036728">
    <property type="entry name" value="PBP_GOBP_sf"/>
</dbReference>
<accession>A0A8S0ZQE6</accession>
<dbReference type="SUPFAM" id="SSF47565">
    <property type="entry name" value="Insect pheromone/odorant-binding proteins"/>
    <property type="match status" value="1"/>
</dbReference>
<feature type="signal peptide" evidence="1">
    <location>
        <begin position="1"/>
        <end position="29"/>
    </location>
</feature>
<evidence type="ECO:0000256" key="1">
    <source>
        <dbReference type="SAM" id="SignalP"/>
    </source>
</evidence>
<sequence length="168" mass="18434">MINKSAKIPGDPMAWTLVVLLALVSITQQATMGCKNCIILGKEEKAMFRAHSDACLPVSHVDQRLVDAMLSGELIDEPPLRKHVYCVLLKCKLISKDGKLQKYAVLGKMSAKPDAKNATKVLESCAEQTGDTPEDLAWNLFRCGYDKKALLFEYMPTSTGSGDIDNTN</sequence>
<protein>
    <submittedName>
        <fullName evidence="2">Uncharacterized protein</fullName>
    </submittedName>
</protein>
<dbReference type="InterPro" id="IPR006170">
    <property type="entry name" value="PBP/GOBP"/>
</dbReference>
<feature type="chain" id="PRO_5035768033" evidence="1">
    <location>
        <begin position="30"/>
        <end position="168"/>
    </location>
</feature>
<dbReference type="Proteomes" id="UP000494106">
    <property type="component" value="Unassembled WGS sequence"/>
</dbReference>
<reference evidence="2 3" key="1">
    <citation type="submission" date="2020-04" db="EMBL/GenBank/DDBJ databases">
        <authorList>
            <person name="Wallbank WR R."/>
            <person name="Pardo Diaz C."/>
            <person name="Kozak K."/>
            <person name="Martin S."/>
            <person name="Jiggins C."/>
            <person name="Moest M."/>
            <person name="Warren A I."/>
            <person name="Byers J.R.P. K."/>
            <person name="Montejo-Kovacevich G."/>
            <person name="Yen C E."/>
        </authorList>
    </citation>
    <scope>NUCLEOTIDE SEQUENCE [LARGE SCALE GENOMIC DNA]</scope>
</reference>